<proteinExistence type="predicted"/>
<comment type="caution">
    <text evidence="1">The sequence shown here is derived from an EMBL/GenBank/DDBJ whole genome shotgun (WGS) entry which is preliminary data.</text>
</comment>
<accession>A0AAD9VXG7</accession>
<evidence type="ECO:0000313" key="2">
    <source>
        <dbReference type="Proteomes" id="UP001265746"/>
    </source>
</evidence>
<keyword evidence="2" id="KW-1185">Reference proteome</keyword>
<organism evidence="1 2">
    <name type="scientific">Phomopsis amygdali</name>
    <name type="common">Fusicoccum amygdali</name>
    <dbReference type="NCBI Taxonomy" id="1214568"/>
    <lineage>
        <taxon>Eukaryota</taxon>
        <taxon>Fungi</taxon>
        <taxon>Dikarya</taxon>
        <taxon>Ascomycota</taxon>
        <taxon>Pezizomycotina</taxon>
        <taxon>Sordariomycetes</taxon>
        <taxon>Sordariomycetidae</taxon>
        <taxon>Diaporthales</taxon>
        <taxon>Diaporthaceae</taxon>
        <taxon>Diaporthe</taxon>
    </lineage>
</organism>
<dbReference type="Proteomes" id="UP001265746">
    <property type="component" value="Unassembled WGS sequence"/>
</dbReference>
<sequence length="181" mass="19340">MLDTSQRDRRPKQGALLGACEADCAGRGAGGREQPVDVALAAAQVAWVVLDDGAVEGHDWGGLVIDGPDAEAWNSASASFLNCHRAKSDEATMAAERRDMYDARARMKVMSAVRLESGLWVRGVEGLVPPRHRQNPLAEHAQLRVDDDVAGLVEPEVWPAAKFVSPDSGYGEMDGDVYAGA</sequence>
<reference evidence="1" key="1">
    <citation type="submission" date="2023-06" db="EMBL/GenBank/DDBJ databases">
        <authorList>
            <person name="Noh H."/>
        </authorList>
    </citation>
    <scope>NUCLEOTIDE SEQUENCE</scope>
    <source>
        <strain evidence="1">DUCC20226</strain>
    </source>
</reference>
<name>A0AAD9VXG7_PHOAM</name>
<gene>
    <name evidence="1" type="ORF">N8I77_012407</name>
</gene>
<dbReference type="EMBL" id="JAUJFL010000009">
    <property type="protein sequence ID" value="KAK2597630.1"/>
    <property type="molecule type" value="Genomic_DNA"/>
</dbReference>
<dbReference type="AlphaFoldDB" id="A0AAD9VXG7"/>
<protein>
    <submittedName>
        <fullName evidence="1">Uncharacterized protein</fullName>
    </submittedName>
</protein>
<evidence type="ECO:0000313" key="1">
    <source>
        <dbReference type="EMBL" id="KAK2597630.1"/>
    </source>
</evidence>